<comment type="caution">
    <text evidence="5">The sequence shown here is derived from an EMBL/GenBank/DDBJ whole genome shotgun (WGS) entry which is preliminary data.</text>
</comment>
<feature type="region of interest" description="Disordered" evidence="2">
    <location>
        <begin position="67"/>
        <end position="101"/>
    </location>
</feature>
<evidence type="ECO:0000313" key="6">
    <source>
        <dbReference type="Proteomes" id="UP000703661"/>
    </source>
</evidence>
<feature type="coiled-coil region" evidence="1">
    <location>
        <begin position="217"/>
        <end position="350"/>
    </location>
</feature>
<keyword evidence="3" id="KW-0472">Membrane</keyword>
<dbReference type="PROSITE" id="PS50006">
    <property type="entry name" value="FHA_DOMAIN"/>
    <property type="match status" value="1"/>
</dbReference>
<dbReference type="GO" id="GO:0005737">
    <property type="term" value="C:cytoplasm"/>
    <property type="evidence" value="ECO:0007669"/>
    <property type="project" value="TreeGrafter"/>
</dbReference>
<dbReference type="InterPro" id="IPR000253">
    <property type="entry name" value="FHA_dom"/>
</dbReference>
<feature type="transmembrane region" description="Helical" evidence="3">
    <location>
        <begin position="436"/>
        <end position="455"/>
    </location>
</feature>
<keyword evidence="6" id="KW-1185">Reference proteome</keyword>
<organism evidence="5 6">
    <name type="scientific">Entomortierella chlamydospora</name>
    <dbReference type="NCBI Taxonomy" id="101097"/>
    <lineage>
        <taxon>Eukaryota</taxon>
        <taxon>Fungi</taxon>
        <taxon>Fungi incertae sedis</taxon>
        <taxon>Mucoromycota</taxon>
        <taxon>Mortierellomycotina</taxon>
        <taxon>Mortierellomycetes</taxon>
        <taxon>Mortierellales</taxon>
        <taxon>Mortierellaceae</taxon>
        <taxon>Entomortierella</taxon>
    </lineage>
</organism>
<dbReference type="Proteomes" id="UP000703661">
    <property type="component" value="Unassembled WGS sequence"/>
</dbReference>
<dbReference type="EMBL" id="JAAAID010001734">
    <property type="protein sequence ID" value="KAG0008949.1"/>
    <property type="molecule type" value="Genomic_DNA"/>
</dbReference>
<evidence type="ECO:0000313" key="5">
    <source>
        <dbReference type="EMBL" id="KAG0008949.1"/>
    </source>
</evidence>
<feature type="compositionally biased region" description="Polar residues" evidence="2">
    <location>
        <begin position="67"/>
        <end position="82"/>
    </location>
</feature>
<dbReference type="Gene3D" id="2.60.200.20">
    <property type="match status" value="1"/>
</dbReference>
<dbReference type="Pfam" id="PF00498">
    <property type="entry name" value="FHA"/>
    <property type="match status" value="1"/>
</dbReference>
<protein>
    <recommendedName>
        <fullName evidence="4">FHA domain-containing protein</fullName>
    </recommendedName>
</protein>
<keyword evidence="3" id="KW-1133">Transmembrane helix</keyword>
<dbReference type="AlphaFoldDB" id="A0A9P6MPQ2"/>
<evidence type="ECO:0000256" key="2">
    <source>
        <dbReference type="SAM" id="MobiDB-lite"/>
    </source>
</evidence>
<dbReference type="PANTHER" id="PTHR15715">
    <property type="entry name" value="CENTROSOMAL PROTEIN OF 170 KDA"/>
    <property type="match status" value="1"/>
</dbReference>
<feature type="coiled-coil region" evidence="1">
    <location>
        <begin position="147"/>
        <end position="192"/>
    </location>
</feature>
<keyword evidence="3" id="KW-0812">Transmembrane</keyword>
<keyword evidence="1" id="KW-0175">Coiled coil</keyword>
<dbReference type="InterPro" id="IPR051176">
    <property type="entry name" value="Cent_Immune-Sig_Mod"/>
</dbReference>
<evidence type="ECO:0000259" key="4">
    <source>
        <dbReference type="PROSITE" id="PS50006"/>
    </source>
</evidence>
<sequence length="461" mass="51137">VFIRDLKSSNGTFLNGKRLCPENVESEPFILNQNDHLEFGIDILDENGSLLHEKVACKVYISRMSSYPTPGGSPQESPTKLHSGSPTGSGPSSIRSNSVSAGQSTNIDLIISRLQNELTRSQETNADLGSLKQGLGELERTITVPVKEDEQSQVAEYQRLLEENNKIHAMEIAKLNRQLEETQSGLNAYVQKIQFLEPLVAEDEILKRDIAQSTAELSKVKLERDLAKDSLNELINEHQQTMNAFQKEQEAMMAALEANHKEALERMAREAALAQEIMIQKHQEDLAKALQSAAAPETESTLTSLKEKVDTLQETVENQTKLIQDLNTEKRTLSQALSETKAEVIKVEKKLEEVTLPTQEDLSSLTPASPSSTSFICKNPECRDKVAITKSVSRTSTAPGTSSRESKDLTTKLEFSWAQFVFPNSRKNSLQLNQPSTMLVSGGFMLVGIGAYAFWHKGSFR</sequence>
<evidence type="ECO:0000256" key="1">
    <source>
        <dbReference type="SAM" id="Coils"/>
    </source>
</evidence>
<proteinExistence type="predicted"/>
<dbReference type="PANTHER" id="PTHR15715:SF37">
    <property type="entry name" value="LD47843P"/>
    <property type="match status" value="1"/>
</dbReference>
<dbReference type="InterPro" id="IPR008984">
    <property type="entry name" value="SMAD_FHA_dom_sf"/>
</dbReference>
<feature type="domain" description="FHA" evidence="4">
    <location>
        <begin position="1"/>
        <end position="19"/>
    </location>
</feature>
<reference evidence="5" key="1">
    <citation type="journal article" date="2020" name="Fungal Divers.">
        <title>Resolving the Mortierellaceae phylogeny through synthesis of multi-gene phylogenetics and phylogenomics.</title>
        <authorList>
            <person name="Vandepol N."/>
            <person name="Liber J."/>
            <person name="Desiro A."/>
            <person name="Na H."/>
            <person name="Kennedy M."/>
            <person name="Barry K."/>
            <person name="Grigoriev I.V."/>
            <person name="Miller A.N."/>
            <person name="O'Donnell K."/>
            <person name="Stajich J.E."/>
            <person name="Bonito G."/>
        </authorList>
    </citation>
    <scope>NUCLEOTIDE SEQUENCE</scope>
    <source>
        <strain evidence="5">NRRL 2769</strain>
    </source>
</reference>
<evidence type="ECO:0000256" key="3">
    <source>
        <dbReference type="SAM" id="Phobius"/>
    </source>
</evidence>
<gene>
    <name evidence="5" type="ORF">BGZ80_002882</name>
</gene>
<feature type="compositionally biased region" description="Low complexity" evidence="2">
    <location>
        <begin position="83"/>
        <end position="93"/>
    </location>
</feature>
<name>A0A9P6MPQ2_9FUNG</name>
<accession>A0A9P6MPQ2</accession>
<feature type="non-terminal residue" evidence="5">
    <location>
        <position position="1"/>
    </location>
</feature>
<dbReference type="SUPFAM" id="SSF49879">
    <property type="entry name" value="SMAD/FHA domain"/>
    <property type="match status" value="1"/>
</dbReference>